<keyword evidence="2 7" id="KW-0813">Transport</keyword>
<keyword evidence="10" id="KW-1185">Reference proteome</keyword>
<comment type="similarity">
    <text evidence="7">Belongs to the binding-protein-dependent transport system permease family.</text>
</comment>
<evidence type="ECO:0000313" key="9">
    <source>
        <dbReference type="EMBL" id="MEV4287690.1"/>
    </source>
</evidence>
<reference evidence="9 10" key="1">
    <citation type="submission" date="2024-06" db="EMBL/GenBank/DDBJ databases">
        <title>The Natural Products Discovery Center: Release of the First 8490 Sequenced Strains for Exploring Actinobacteria Biosynthetic Diversity.</title>
        <authorList>
            <person name="Kalkreuter E."/>
            <person name="Kautsar S.A."/>
            <person name="Yang D."/>
            <person name="Bader C.D."/>
            <person name="Teijaro C.N."/>
            <person name="Fluegel L."/>
            <person name="Davis C.M."/>
            <person name="Simpson J.R."/>
            <person name="Lauterbach L."/>
            <person name="Steele A.D."/>
            <person name="Gui C."/>
            <person name="Meng S."/>
            <person name="Li G."/>
            <person name="Viehrig K."/>
            <person name="Ye F."/>
            <person name="Su P."/>
            <person name="Kiefer A.F."/>
            <person name="Nichols A."/>
            <person name="Cepeda A.J."/>
            <person name="Yan W."/>
            <person name="Fan B."/>
            <person name="Jiang Y."/>
            <person name="Adhikari A."/>
            <person name="Zheng C.-J."/>
            <person name="Schuster L."/>
            <person name="Cowan T.M."/>
            <person name="Smanski M.J."/>
            <person name="Chevrette M.G."/>
            <person name="De Carvalho L.P.S."/>
            <person name="Shen B."/>
        </authorList>
    </citation>
    <scope>NUCLEOTIDE SEQUENCE [LARGE SCALE GENOMIC DNA]</scope>
    <source>
        <strain evidence="9 10">NPDC049574</strain>
    </source>
</reference>
<keyword evidence="4 7" id="KW-0812">Transmembrane</keyword>
<dbReference type="SUPFAM" id="SSF161098">
    <property type="entry name" value="MetI-like"/>
    <property type="match status" value="1"/>
</dbReference>
<proteinExistence type="inferred from homology"/>
<dbReference type="CDD" id="cd06261">
    <property type="entry name" value="TM_PBP2"/>
    <property type="match status" value="1"/>
</dbReference>
<evidence type="ECO:0000256" key="2">
    <source>
        <dbReference type="ARBA" id="ARBA00022448"/>
    </source>
</evidence>
<feature type="transmembrane region" description="Helical" evidence="7">
    <location>
        <begin position="201"/>
        <end position="221"/>
    </location>
</feature>
<comment type="subcellular location">
    <subcellularLocation>
        <location evidence="1 7">Cell membrane</location>
        <topology evidence="1 7">Multi-pass membrane protein</topology>
    </subcellularLocation>
</comment>
<dbReference type="InterPro" id="IPR045621">
    <property type="entry name" value="BPD_transp_1_N"/>
</dbReference>
<evidence type="ECO:0000256" key="3">
    <source>
        <dbReference type="ARBA" id="ARBA00022475"/>
    </source>
</evidence>
<accession>A0ABV3H5E7</accession>
<dbReference type="Pfam" id="PF19300">
    <property type="entry name" value="BPD_transp_1_N"/>
    <property type="match status" value="1"/>
</dbReference>
<dbReference type="RefSeq" id="WP_364451466.1">
    <property type="nucleotide sequence ID" value="NZ_JBFARM010000005.1"/>
</dbReference>
<evidence type="ECO:0000256" key="4">
    <source>
        <dbReference type="ARBA" id="ARBA00022692"/>
    </source>
</evidence>
<feature type="transmembrane region" description="Helical" evidence="7">
    <location>
        <begin position="134"/>
        <end position="162"/>
    </location>
</feature>
<dbReference type="Proteomes" id="UP001552427">
    <property type="component" value="Unassembled WGS sequence"/>
</dbReference>
<gene>
    <name evidence="9" type="ORF">AB0K40_19460</name>
</gene>
<dbReference type="EMBL" id="JBFARM010000005">
    <property type="protein sequence ID" value="MEV4287690.1"/>
    <property type="molecule type" value="Genomic_DNA"/>
</dbReference>
<dbReference type="PANTHER" id="PTHR43163">
    <property type="entry name" value="DIPEPTIDE TRANSPORT SYSTEM PERMEASE PROTEIN DPPB-RELATED"/>
    <property type="match status" value="1"/>
</dbReference>
<keyword evidence="6 7" id="KW-0472">Membrane</keyword>
<name>A0ABV3H5E7_9ACTN</name>
<dbReference type="InterPro" id="IPR035906">
    <property type="entry name" value="MetI-like_sf"/>
</dbReference>
<evidence type="ECO:0000256" key="5">
    <source>
        <dbReference type="ARBA" id="ARBA00022989"/>
    </source>
</evidence>
<dbReference type="PROSITE" id="PS50928">
    <property type="entry name" value="ABC_TM1"/>
    <property type="match status" value="1"/>
</dbReference>
<sequence length="338" mass="36585">MPRFLLRRAGTALLVLLGTTFVTFLLARVVPADPAVSYLGPKARPDEIARIGAQLGLDQPLPYQYGRYLWDLLQGDWGTSIGTKLPVTDEMFGRLPATLELLLTAMLLACLIGVALGVVAAARQNRFLDHLIRLLAIGGVSVPAFWLGLLLQVFVFGGLGLFELTGRLDPDLEFTDPLREITGFHLVDALLTGHLTALSDAAAHLVLPALTLAAYPIGVIARMTRASMLEILAADHIRAARAYGLRERIVHWRIALRGALPPTTTVAGLTLAYSLTGTFFVEVVFNWPGLGLFASTALLNMDYPVIMGITLFGAAGYVLVNLIVDLVQARLDPRVRLS</sequence>
<feature type="domain" description="ABC transmembrane type-1" evidence="8">
    <location>
        <begin position="95"/>
        <end position="328"/>
    </location>
</feature>
<evidence type="ECO:0000256" key="7">
    <source>
        <dbReference type="RuleBase" id="RU363032"/>
    </source>
</evidence>
<organism evidence="9 10">
    <name type="scientific">Nonomuraea bangladeshensis</name>
    <dbReference type="NCBI Taxonomy" id="404385"/>
    <lineage>
        <taxon>Bacteria</taxon>
        <taxon>Bacillati</taxon>
        <taxon>Actinomycetota</taxon>
        <taxon>Actinomycetes</taxon>
        <taxon>Streptosporangiales</taxon>
        <taxon>Streptosporangiaceae</taxon>
        <taxon>Nonomuraea</taxon>
    </lineage>
</organism>
<evidence type="ECO:0000313" key="10">
    <source>
        <dbReference type="Proteomes" id="UP001552427"/>
    </source>
</evidence>
<feature type="transmembrane region" description="Helical" evidence="7">
    <location>
        <begin position="266"/>
        <end position="285"/>
    </location>
</feature>
<comment type="caution">
    <text evidence="9">The sequence shown here is derived from an EMBL/GenBank/DDBJ whole genome shotgun (WGS) entry which is preliminary data.</text>
</comment>
<keyword evidence="3" id="KW-1003">Cell membrane</keyword>
<feature type="transmembrane region" description="Helical" evidence="7">
    <location>
        <begin position="101"/>
        <end position="122"/>
    </location>
</feature>
<evidence type="ECO:0000259" key="8">
    <source>
        <dbReference type="PROSITE" id="PS50928"/>
    </source>
</evidence>
<feature type="transmembrane region" description="Helical" evidence="7">
    <location>
        <begin position="305"/>
        <end position="327"/>
    </location>
</feature>
<evidence type="ECO:0000256" key="1">
    <source>
        <dbReference type="ARBA" id="ARBA00004651"/>
    </source>
</evidence>
<protein>
    <submittedName>
        <fullName evidence="9">ABC transporter permease</fullName>
    </submittedName>
</protein>
<evidence type="ECO:0000256" key="6">
    <source>
        <dbReference type="ARBA" id="ARBA00023136"/>
    </source>
</evidence>
<keyword evidence="5 7" id="KW-1133">Transmembrane helix</keyword>
<dbReference type="Gene3D" id="1.10.3720.10">
    <property type="entry name" value="MetI-like"/>
    <property type="match status" value="1"/>
</dbReference>
<dbReference type="Pfam" id="PF00528">
    <property type="entry name" value="BPD_transp_1"/>
    <property type="match status" value="1"/>
</dbReference>
<dbReference type="InterPro" id="IPR000515">
    <property type="entry name" value="MetI-like"/>
</dbReference>
<dbReference type="PANTHER" id="PTHR43163:SF6">
    <property type="entry name" value="DIPEPTIDE TRANSPORT SYSTEM PERMEASE PROTEIN DPPB-RELATED"/>
    <property type="match status" value="1"/>
</dbReference>